<feature type="domain" description="Bacterioopsin transcriptional activator GAF and HTH associated" evidence="5">
    <location>
        <begin position="25"/>
        <end position="170"/>
    </location>
</feature>
<dbReference type="InterPro" id="IPR007050">
    <property type="entry name" value="HTH_bacterioopsin"/>
</dbReference>
<dbReference type="AlphaFoldDB" id="D2RWP5"/>
<dbReference type="EMBL" id="CP001860">
    <property type="protein sequence ID" value="ADB61546.1"/>
    <property type="molecule type" value="Genomic_DNA"/>
</dbReference>
<accession>D2RWP5</accession>
<keyword evidence="7" id="KW-1185">Reference proteome</keyword>
<dbReference type="PANTHER" id="PTHR34236:SF1">
    <property type="entry name" value="DIMETHYL SULFOXIDE REDUCTASE TRANSCRIPTIONAL ACTIVATOR"/>
    <property type="match status" value="1"/>
</dbReference>
<feature type="domain" description="HTH bat-type" evidence="4">
    <location>
        <begin position="186"/>
        <end position="237"/>
    </location>
</feature>
<feature type="region of interest" description="Disordered" evidence="3">
    <location>
        <begin position="1"/>
        <end position="24"/>
    </location>
</feature>
<evidence type="ECO:0000259" key="4">
    <source>
        <dbReference type="Pfam" id="PF04967"/>
    </source>
</evidence>
<dbReference type="Gene3D" id="1.10.10.10">
    <property type="entry name" value="Winged helix-like DNA-binding domain superfamily/Winged helix DNA-binding domain"/>
    <property type="match status" value="1"/>
</dbReference>
<keyword evidence="2" id="KW-0804">Transcription</keyword>
<dbReference type="KEGG" id="htu:Htur_2671"/>
<proteinExistence type="predicted"/>
<gene>
    <name evidence="6" type="ordered locus">Htur_2671</name>
</gene>
<reference evidence="6 7" key="1">
    <citation type="journal article" date="2010" name="Stand. Genomic Sci.">
        <title>Complete genome sequence of Haloterrigena turkmenica type strain (4k).</title>
        <authorList>
            <person name="Saunders E."/>
            <person name="Tindall B.J."/>
            <person name="Fahnrich R."/>
            <person name="Lapidus A."/>
            <person name="Copeland A."/>
            <person name="Del Rio T.G."/>
            <person name="Lucas S."/>
            <person name="Chen F."/>
            <person name="Tice H."/>
            <person name="Cheng J.F."/>
            <person name="Han C."/>
            <person name="Detter J.C."/>
            <person name="Bruce D."/>
            <person name="Goodwin L."/>
            <person name="Chain P."/>
            <person name="Pitluck S."/>
            <person name="Pati A."/>
            <person name="Ivanova N."/>
            <person name="Mavromatis K."/>
            <person name="Chen A."/>
            <person name="Palaniappan K."/>
            <person name="Land M."/>
            <person name="Hauser L."/>
            <person name="Chang Y.J."/>
            <person name="Jeffries C.D."/>
            <person name="Brettin T."/>
            <person name="Rohde M."/>
            <person name="Goker M."/>
            <person name="Bristow J."/>
            <person name="Eisen J.A."/>
            <person name="Markowitz V."/>
            <person name="Hugenholtz P."/>
            <person name="Klenk H.P."/>
            <person name="Kyrpides N.C."/>
        </authorList>
    </citation>
    <scope>NUCLEOTIDE SEQUENCE [LARGE SCALE GENOMIC DNA]</scope>
    <source>
        <strain evidence="7">ATCC 51198 / DSM 5511 / JCM 9101 / NCIMB 13204 / VKM B-1734 / 4k</strain>
    </source>
</reference>
<dbReference type="PANTHER" id="PTHR34236">
    <property type="entry name" value="DIMETHYL SULFOXIDE REDUCTASE TRANSCRIPTIONAL ACTIVATOR"/>
    <property type="match status" value="1"/>
</dbReference>
<evidence type="ECO:0000256" key="2">
    <source>
        <dbReference type="ARBA" id="ARBA00023163"/>
    </source>
</evidence>
<dbReference type="eggNOG" id="arCOG02279">
    <property type="taxonomic scope" value="Archaea"/>
</dbReference>
<dbReference type="OrthoDB" id="27447at2157"/>
<dbReference type="InterPro" id="IPR031803">
    <property type="entry name" value="BAT_GAF/HTH-assoc"/>
</dbReference>
<keyword evidence="1" id="KW-0805">Transcription regulation</keyword>
<evidence type="ECO:0000313" key="6">
    <source>
        <dbReference type="EMBL" id="ADB61546.1"/>
    </source>
</evidence>
<evidence type="ECO:0000313" key="7">
    <source>
        <dbReference type="Proteomes" id="UP000001903"/>
    </source>
</evidence>
<dbReference type="HOGENOM" id="CLU_1163772_0_0_2"/>
<dbReference type="STRING" id="543526.Htur_2671"/>
<sequence length="251" mass="28030">MDCESEQCRARERRQEMSGSRSEKSVVEVEFRVDDPSYPFVDASETAGCLLDLEVLFPHSDGGFVEYFTVEGVPPERIPESIDDAADVDADPVARHADGGRLRFHVRGDCVAKTVVDFGAIPRTVEAAGGEGRLVAEVSSRADAVKLVDRVQREHPTVTATDCRDRRRSTPLFTRYDLSQTLIDALTDRQREVFLTAYMNGFYDWPRKHEASELAAKLGIAPATFSQHLRTAEGKIFSSLLDTDDERVFVE</sequence>
<dbReference type="Proteomes" id="UP000001903">
    <property type="component" value="Chromosome"/>
</dbReference>
<evidence type="ECO:0000256" key="3">
    <source>
        <dbReference type="SAM" id="MobiDB-lite"/>
    </source>
</evidence>
<name>D2RWP5_HALTV</name>
<organism evidence="6 7">
    <name type="scientific">Haloterrigena turkmenica (strain ATCC 51198 / DSM 5511 / JCM 9101 / NCIMB 13204 / VKM B-1734 / 4k)</name>
    <name type="common">Halococcus turkmenicus</name>
    <dbReference type="NCBI Taxonomy" id="543526"/>
    <lineage>
        <taxon>Archaea</taxon>
        <taxon>Methanobacteriati</taxon>
        <taxon>Methanobacteriota</taxon>
        <taxon>Stenosarchaea group</taxon>
        <taxon>Halobacteria</taxon>
        <taxon>Halobacteriales</taxon>
        <taxon>Natrialbaceae</taxon>
        <taxon>Haloterrigena</taxon>
    </lineage>
</organism>
<evidence type="ECO:0000259" key="5">
    <source>
        <dbReference type="Pfam" id="PF15915"/>
    </source>
</evidence>
<dbReference type="Pfam" id="PF15915">
    <property type="entry name" value="BAT"/>
    <property type="match status" value="1"/>
</dbReference>
<dbReference type="InterPro" id="IPR036388">
    <property type="entry name" value="WH-like_DNA-bd_sf"/>
</dbReference>
<evidence type="ECO:0000256" key="1">
    <source>
        <dbReference type="ARBA" id="ARBA00023015"/>
    </source>
</evidence>
<protein>
    <submittedName>
        <fullName evidence="6">Bacterio-opsin activator HTH domain protein</fullName>
    </submittedName>
</protein>
<dbReference type="Pfam" id="PF04967">
    <property type="entry name" value="HTH_10"/>
    <property type="match status" value="1"/>
</dbReference>